<dbReference type="AlphaFoldDB" id="A0AAE1L5R6"/>
<evidence type="ECO:0000313" key="2">
    <source>
        <dbReference type="Proteomes" id="UP001286313"/>
    </source>
</evidence>
<sequence length="152" mass="17022">MLSCRKWKGGQEGWACSQEGRRQSRISQPWRYKGRDEGLLLVVVVVVVVWDSLGRDRAGYSLGGVRWRELVSGASPRWSGPHLVLHPKTLNVLPRLCPPPPPVLHRLCPPTCPSSSVYPPPSSVYPPPFVCAPQRHYHQALHNSLVLQPRPT</sequence>
<keyword evidence="2" id="KW-1185">Reference proteome</keyword>
<organism evidence="1 2">
    <name type="scientific">Petrolisthes cinctipes</name>
    <name type="common">Flat porcelain crab</name>
    <dbReference type="NCBI Taxonomy" id="88211"/>
    <lineage>
        <taxon>Eukaryota</taxon>
        <taxon>Metazoa</taxon>
        <taxon>Ecdysozoa</taxon>
        <taxon>Arthropoda</taxon>
        <taxon>Crustacea</taxon>
        <taxon>Multicrustacea</taxon>
        <taxon>Malacostraca</taxon>
        <taxon>Eumalacostraca</taxon>
        <taxon>Eucarida</taxon>
        <taxon>Decapoda</taxon>
        <taxon>Pleocyemata</taxon>
        <taxon>Anomura</taxon>
        <taxon>Galatheoidea</taxon>
        <taxon>Porcellanidae</taxon>
        <taxon>Petrolisthes</taxon>
    </lineage>
</organism>
<name>A0AAE1L5R6_PETCI</name>
<gene>
    <name evidence="1" type="ORF">Pcinc_001831</name>
</gene>
<accession>A0AAE1L5R6</accession>
<comment type="caution">
    <text evidence="1">The sequence shown here is derived from an EMBL/GenBank/DDBJ whole genome shotgun (WGS) entry which is preliminary data.</text>
</comment>
<reference evidence="1" key="1">
    <citation type="submission" date="2023-10" db="EMBL/GenBank/DDBJ databases">
        <title>Genome assemblies of two species of porcelain crab, Petrolisthes cinctipes and Petrolisthes manimaculis (Anomura: Porcellanidae).</title>
        <authorList>
            <person name="Angst P."/>
        </authorList>
    </citation>
    <scope>NUCLEOTIDE SEQUENCE</scope>
    <source>
        <strain evidence="1">PB745_01</strain>
        <tissue evidence="1">Gill</tissue>
    </source>
</reference>
<proteinExistence type="predicted"/>
<dbReference type="Proteomes" id="UP001286313">
    <property type="component" value="Unassembled WGS sequence"/>
</dbReference>
<dbReference type="EMBL" id="JAWQEG010000113">
    <property type="protein sequence ID" value="KAK3894370.1"/>
    <property type="molecule type" value="Genomic_DNA"/>
</dbReference>
<protein>
    <submittedName>
        <fullName evidence="1">Uncharacterized protein</fullName>
    </submittedName>
</protein>
<evidence type="ECO:0000313" key="1">
    <source>
        <dbReference type="EMBL" id="KAK3894370.1"/>
    </source>
</evidence>